<evidence type="ECO:0000256" key="4">
    <source>
        <dbReference type="ARBA" id="ARBA00011098"/>
    </source>
</evidence>
<comment type="subcellular location">
    <subcellularLocation>
        <location evidence="2">Cytoplasm</location>
    </subcellularLocation>
    <subcellularLocation>
        <location evidence="1">Nucleus</location>
    </subcellularLocation>
</comment>
<keyword evidence="11" id="KW-1185">Reference proteome</keyword>
<comment type="similarity">
    <text evidence="3">Belongs to the CSN1 family.</text>
</comment>
<dbReference type="PANTHER" id="PTHR14145">
    <property type="entry name" value="26S PROTESOME SUBUNIT 6"/>
    <property type="match status" value="1"/>
</dbReference>
<evidence type="ECO:0000256" key="2">
    <source>
        <dbReference type="ARBA" id="ARBA00004496"/>
    </source>
</evidence>
<dbReference type="Pfam" id="PF01399">
    <property type="entry name" value="PCI"/>
    <property type="match status" value="1"/>
</dbReference>
<dbReference type="Pfam" id="PF10602">
    <property type="entry name" value="RPN7"/>
    <property type="match status" value="1"/>
</dbReference>
<dbReference type="FunFam" id="1.25.40.570:FF:000022">
    <property type="entry name" value="COP9 signalosome complex subunit 1"/>
    <property type="match status" value="1"/>
</dbReference>
<sequence>MDDRKLAFFTAIEDQGGVIVKETPKFDLDLYIQNYKGRTRFERLFHVGRSSVPLCVDALKAAVQEAKAGSDILRYQMAVNSLFQAAPNEPEASLDKAWMESKEKENRDTTAHLQAELQGYKNNLIKESIRMGNEDLGKHFEAIGDVEAAMDSFWKMRTDVSSTEQLVDLGKLLVRVAIERRDWKSIGNHLKPLNSVNDSDPKAKALKTYSKIAHGIAALGQERYKEAAFCFVEASSGVPPEIYNQIASPNDVAIYGGLLALATMDRHELQANLLDNDSFREFLQREPHIRRAITQFVNGRYAACIEILESYRPDYLLDIYLQKHVPKLYADIRTKSIVQYLKPFSCVRLDTMQKAFNGPGPSIEDELFTMIEDGKLNARIDAINKVRYYLPLFLQRSAFFFMLTRLLRTTTKSITPISTDSRQQMQSKALQTLENYEKQALDRIRRMNIMAADLEVKGSRKPGGMNDISFSMTTDDTASLA</sequence>
<comment type="caution">
    <text evidence="10">The sequence shown here is derived from an EMBL/GenBank/DDBJ whole genome shotgun (WGS) entry which is preliminary data.</text>
</comment>
<dbReference type="GO" id="GO:0005737">
    <property type="term" value="C:cytoplasm"/>
    <property type="evidence" value="ECO:0007669"/>
    <property type="project" value="UniProtKB-SubCell"/>
</dbReference>
<evidence type="ECO:0000256" key="8">
    <source>
        <dbReference type="ARBA" id="ARBA00067814"/>
    </source>
</evidence>
<dbReference type="InterPro" id="IPR000717">
    <property type="entry name" value="PCI_dom"/>
</dbReference>
<dbReference type="GO" id="GO:0008180">
    <property type="term" value="C:COP9 signalosome"/>
    <property type="evidence" value="ECO:0007669"/>
    <property type="project" value="UniProtKB-KW"/>
</dbReference>
<dbReference type="PANTHER" id="PTHR14145:SF2">
    <property type="entry name" value="COP9 SIGNALOSOME COMPLEX SUBUNIT 1"/>
    <property type="match status" value="1"/>
</dbReference>
<evidence type="ECO:0000256" key="6">
    <source>
        <dbReference type="ARBA" id="ARBA00022790"/>
    </source>
</evidence>
<evidence type="ECO:0000256" key="1">
    <source>
        <dbReference type="ARBA" id="ARBA00004123"/>
    </source>
</evidence>
<evidence type="ECO:0000313" key="11">
    <source>
        <dbReference type="Proteomes" id="UP001285908"/>
    </source>
</evidence>
<gene>
    <name evidence="10" type="ORF">B0T23DRAFT_117062</name>
</gene>
<comment type="subunit">
    <text evidence="4">Component of the COP9 signalosome (CSN) complex.</text>
</comment>
<dbReference type="InterPro" id="IPR019585">
    <property type="entry name" value="Rpn7/CSN1"/>
</dbReference>
<evidence type="ECO:0000259" key="9">
    <source>
        <dbReference type="PROSITE" id="PS50250"/>
    </source>
</evidence>
<keyword evidence="5" id="KW-0963">Cytoplasm</keyword>
<organism evidence="10 11">
    <name type="scientific">Neurospora hispaniola</name>
    <dbReference type="NCBI Taxonomy" id="588809"/>
    <lineage>
        <taxon>Eukaryota</taxon>
        <taxon>Fungi</taxon>
        <taxon>Dikarya</taxon>
        <taxon>Ascomycota</taxon>
        <taxon>Pezizomycotina</taxon>
        <taxon>Sordariomycetes</taxon>
        <taxon>Sordariomycetidae</taxon>
        <taxon>Sordariales</taxon>
        <taxon>Sordariaceae</taxon>
        <taxon>Neurospora</taxon>
    </lineage>
</organism>
<dbReference type="AlphaFoldDB" id="A0AAJ0IA56"/>
<evidence type="ECO:0000256" key="3">
    <source>
        <dbReference type="ARBA" id="ARBA00008793"/>
    </source>
</evidence>
<dbReference type="Proteomes" id="UP001285908">
    <property type="component" value="Unassembled WGS sequence"/>
</dbReference>
<reference evidence="10 11" key="1">
    <citation type="journal article" date="2023" name="Mol. Phylogenet. Evol.">
        <title>Genome-scale phylogeny and comparative genomics of the fungal order Sordariales.</title>
        <authorList>
            <person name="Hensen N."/>
            <person name="Bonometti L."/>
            <person name="Westerberg I."/>
            <person name="Brannstrom I.O."/>
            <person name="Guillou S."/>
            <person name="Cros-Aarteil S."/>
            <person name="Calhoun S."/>
            <person name="Haridas S."/>
            <person name="Kuo A."/>
            <person name="Mondo S."/>
            <person name="Pangilinan J."/>
            <person name="Riley R."/>
            <person name="LaButti K."/>
            <person name="Andreopoulos B."/>
            <person name="Lipzen A."/>
            <person name="Chen C."/>
            <person name="Yan M."/>
            <person name="Daum C."/>
            <person name="Ng V."/>
            <person name="Clum A."/>
            <person name="Steindorff A."/>
            <person name="Ohm R.A."/>
            <person name="Martin F."/>
            <person name="Silar P."/>
            <person name="Natvig D.O."/>
            <person name="Lalanne C."/>
            <person name="Gautier V."/>
            <person name="Ament-Velasquez S.L."/>
            <person name="Kruys A."/>
            <person name="Hutchinson M.I."/>
            <person name="Powell A.J."/>
            <person name="Barry K."/>
            <person name="Miller A.N."/>
            <person name="Grigoriev I.V."/>
            <person name="Debuchy R."/>
            <person name="Gladieux P."/>
            <person name="Hiltunen Thoren M."/>
            <person name="Johannesson H."/>
        </authorList>
    </citation>
    <scope>NUCLEOTIDE SEQUENCE [LARGE SCALE GENOMIC DNA]</scope>
    <source>
        <strain evidence="10 11">FGSC 10403</strain>
    </source>
</reference>
<dbReference type="RefSeq" id="XP_062694191.1">
    <property type="nucleotide sequence ID" value="XM_062831970.1"/>
</dbReference>
<keyword evidence="6" id="KW-0736">Signalosome</keyword>
<accession>A0AAJ0IA56</accession>
<dbReference type="Gene3D" id="1.25.40.570">
    <property type="match status" value="1"/>
</dbReference>
<evidence type="ECO:0000256" key="5">
    <source>
        <dbReference type="ARBA" id="ARBA00022490"/>
    </source>
</evidence>
<dbReference type="PROSITE" id="PS50250">
    <property type="entry name" value="PCI"/>
    <property type="match status" value="1"/>
</dbReference>
<feature type="domain" description="PCI" evidence="9">
    <location>
        <begin position="234"/>
        <end position="394"/>
    </location>
</feature>
<dbReference type="InterPro" id="IPR036390">
    <property type="entry name" value="WH_DNA-bd_sf"/>
</dbReference>
<keyword evidence="7" id="KW-0539">Nucleus</keyword>
<evidence type="ECO:0000313" key="10">
    <source>
        <dbReference type="EMBL" id="KAK3494762.1"/>
    </source>
</evidence>
<name>A0AAJ0IA56_9PEZI</name>
<dbReference type="InterPro" id="IPR045135">
    <property type="entry name" value="Rpn7_N"/>
</dbReference>
<proteinExistence type="inferred from homology"/>
<protein>
    <recommendedName>
        <fullName evidence="8">COP9 signalosome complex subunit 1</fullName>
    </recommendedName>
</protein>
<dbReference type="SMART" id="SM00088">
    <property type="entry name" value="PINT"/>
    <property type="match status" value="1"/>
</dbReference>
<dbReference type="GeneID" id="87869592"/>
<dbReference type="EMBL" id="JAULSX010000003">
    <property type="protein sequence ID" value="KAK3494762.1"/>
    <property type="molecule type" value="Genomic_DNA"/>
</dbReference>
<evidence type="ECO:0000256" key="7">
    <source>
        <dbReference type="ARBA" id="ARBA00023242"/>
    </source>
</evidence>
<dbReference type="SUPFAM" id="SSF46785">
    <property type="entry name" value="Winged helix' DNA-binding domain"/>
    <property type="match status" value="1"/>
</dbReference>